<comment type="similarity">
    <text evidence="2">Belongs to the TonB family.</text>
</comment>
<sequence>MLKRIFLSSFAVLAATAVHAMPELPLQNMGVRQGVIDKNGKPITGIVTATAIVDKEGKLGKSLHWEVDALELLKLAQEVGLPKQVEPYKECTYNQKTQQTDCKTLESLKKFRFFYTVPNGFKEEIKTKPVQVAPPPYPELSTENGEEGTVVLNVFINIDGKAFVWVKKSSGYSRLDAAGRKAVLQTKFQPATYHGKPVTMFFTRRIAFILN</sequence>
<evidence type="ECO:0000256" key="5">
    <source>
        <dbReference type="ARBA" id="ARBA00022519"/>
    </source>
</evidence>
<evidence type="ECO:0000256" key="2">
    <source>
        <dbReference type="ARBA" id="ARBA00006555"/>
    </source>
</evidence>
<evidence type="ECO:0000256" key="9">
    <source>
        <dbReference type="ARBA" id="ARBA00023136"/>
    </source>
</evidence>
<dbReference type="Proteomes" id="UP000234781">
    <property type="component" value="Chromosome"/>
</dbReference>
<evidence type="ECO:0000256" key="3">
    <source>
        <dbReference type="ARBA" id="ARBA00022448"/>
    </source>
</evidence>
<dbReference type="InterPro" id="IPR037682">
    <property type="entry name" value="TonB_C"/>
</dbReference>
<evidence type="ECO:0000313" key="12">
    <source>
        <dbReference type="Proteomes" id="UP000234781"/>
    </source>
</evidence>
<keyword evidence="6" id="KW-0812">Transmembrane</keyword>
<feature type="domain" description="TonB C-terminal" evidence="10">
    <location>
        <begin position="122"/>
        <end position="211"/>
    </location>
</feature>
<evidence type="ECO:0000256" key="8">
    <source>
        <dbReference type="ARBA" id="ARBA00022989"/>
    </source>
</evidence>
<dbReference type="PANTHER" id="PTHR33446">
    <property type="entry name" value="PROTEIN TONB-RELATED"/>
    <property type="match status" value="1"/>
</dbReference>
<gene>
    <name evidence="11" type="ORF">CYJ98_007460</name>
</gene>
<dbReference type="InterPro" id="IPR006260">
    <property type="entry name" value="TonB/TolA_C"/>
</dbReference>
<dbReference type="PANTHER" id="PTHR33446:SF2">
    <property type="entry name" value="PROTEIN TONB"/>
    <property type="match status" value="1"/>
</dbReference>
<dbReference type="EMBL" id="CP136962">
    <property type="protein sequence ID" value="WOS97408.1"/>
    <property type="molecule type" value="Genomic_DNA"/>
</dbReference>
<keyword evidence="4" id="KW-1003">Cell membrane</keyword>
<accession>A0A9X7F8W9</accession>
<dbReference type="Gene3D" id="3.30.1150.10">
    <property type="match status" value="1"/>
</dbReference>
<dbReference type="NCBIfam" id="TIGR01352">
    <property type="entry name" value="tonB_Cterm"/>
    <property type="match status" value="1"/>
</dbReference>
<proteinExistence type="inferred from homology"/>
<dbReference type="AlphaFoldDB" id="A0A9X7F8W9"/>
<dbReference type="GO" id="GO:0098797">
    <property type="term" value="C:plasma membrane protein complex"/>
    <property type="evidence" value="ECO:0007669"/>
    <property type="project" value="TreeGrafter"/>
</dbReference>
<protein>
    <submittedName>
        <fullName evidence="11">Energy transducer TonB</fullName>
    </submittedName>
</protein>
<dbReference type="GO" id="GO:0031992">
    <property type="term" value="F:energy transducer activity"/>
    <property type="evidence" value="ECO:0007669"/>
    <property type="project" value="TreeGrafter"/>
</dbReference>
<dbReference type="PROSITE" id="PS52015">
    <property type="entry name" value="TONB_CTD"/>
    <property type="match status" value="1"/>
</dbReference>
<dbReference type="Pfam" id="PF03544">
    <property type="entry name" value="TonB_C"/>
    <property type="match status" value="1"/>
</dbReference>
<evidence type="ECO:0000259" key="10">
    <source>
        <dbReference type="PROSITE" id="PS52015"/>
    </source>
</evidence>
<dbReference type="SUPFAM" id="SSF74653">
    <property type="entry name" value="TolA/TonB C-terminal domain"/>
    <property type="match status" value="1"/>
</dbReference>
<keyword evidence="12" id="KW-1185">Reference proteome</keyword>
<reference evidence="12" key="1">
    <citation type="submission" date="2017-12" db="EMBL/GenBank/DDBJ databases">
        <title>Phylogenetic diversity of female urinary microbiome.</title>
        <authorList>
            <person name="Thomas-White K."/>
            <person name="Wolfe A.J."/>
        </authorList>
    </citation>
    <scope>NUCLEOTIDE SEQUENCE [LARGE SCALE GENOMIC DNA]</scope>
    <source>
        <strain evidence="12">UMB0023</strain>
    </source>
</reference>
<comment type="subcellular location">
    <subcellularLocation>
        <location evidence="1">Cell inner membrane</location>
        <topology evidence="1">Single-pass membrane protein</topology>
        <orientation evidence="1">Periplasmic side</orientation>
    </subcellularLocation>
</comment>
<keyword evidence="8" id="KW-1133">Transmembrane helix</keyword>
<dbReference type="GO" id="GO:0055085">
    <property type="term" value="P:transmembrane transport"/>
    <property type="evidence" value="ECO:0007669"/>
    <property type="project" value="InterPro"/>
</dbReference>
<evidence type="ECO:0000313" key="11">
    <source>
        <dbReference type="EMBL" id="WOS97408.1"/>
    </source>
</evidence>
<keyword evidence="5" id="KW-0997">Cell inner membrane</keyword>
<dbReference type="InterPro" id="IPR051045">
    <property type="entry name" value="TonB-dependent_transducer"/>
</dbReference>
<evidence type="ECO:0000256" key="7">
    <source>
        <dbReference type="ARBA" id="ARBA00022927"/>
    </source>
</evidence>
<keyword evidence="9" id="KW-0472">Membrane</keyword>
<name>A0A9X7F8W9_NEIPE</name>
<dbReference type="RefSeq" id="WP_101756007.1">
    <property type="nucleotide sequence ID" value="NZ_CP136962.1"/>
</dbReference>
<organism evidence="11 12">
    <name type="scientific">Neisseria perflava</name>
    <dbReference type="NCBI Taxonomy" id="33053"/>
    <lineage>
        <taxon>Bacteria</taxon>
        <taxon>Pseudomonadati</taxon>
        <taxon>Pseudomonadota</taxon>
        <taxon>Betaproteobacteria</taxon>
        <taxon>Neisseriales</taxon>
        <taxon>Neisseriaceae</taxon>
        <taxon>Neisseria</taxon>
    </lineage>
</organism>
<evidence type="ECO:0000256" key="4">
    <source>
        <dbReference type="ARBA" id="ARBA00022475"/>
    </source>
</evidence>
<evidence type="ECO:0000256" key="6">
    <source>
        <dbReference type="ARBA" id="ARBA00022692"/>
    </source>
</evidence>
<keyword evidence="7" id="KW-0653">Protein transport</keyword>
<keyword evidence="3" id="KW-0813">Transport</keyword>
<dbReference type="GO" id="GO:0015031">
    <property type="term" value="P:protein transport"/>
    <property type="evidence" value="ECO:0007669"/>
    <property type="project" value="UniProtKB-KW"/>
</dbReference>
<evidence type="ECO:0000256" key="1">
    <source>
        <dbReference type="ARBA" id="ARBA00004383"/>
    </source>
</evidence>